<accession>A0A9D4HK08</accession>
<sequence>MRPVILQTSMCAVLSEAIKNGKVSCSDREQGCIWEDCVEAGLEPYWQHMA</sequence>
<comment type="caution">
    <text evidence="1">The sequence shown here is derived from an EMBL/GenBank/DDBJ whole genome shotgun (WGS) entry which is preliminary data.</text>
</comment>
<reference evidence="1" key="2">
    <citation type="submission" date="2020-11" db="EMBL/GenBank/DDBJ databases">
        <authorList>
            <person name="McCartney M.A."/>
            <person name="Auch B."/>
            <person name="Kono T."/>
            <person name="Mallez S."/>
            <person name="Becker A."/>
            <person name="Gohl D.M."/>
            <person name="Silverstein K.A.T."/>
            <person name="Koren S."/>
            <person name="Bechman K.B."/>
            <person name="Herman A."/>
            <person name="Abrahante J.E."/>
            <person name="Garbe J."/>
        </authorList>
    </citation>
    <scope>NUCLEOTIDE SEQUENCE</scope>
    <source>
        <strain evidence="1">Duluth1</strain>
        <tissue evidence="1">Whole animal</tissue>
    </source>
</reference>
<dbReference type="Proteomes" id="UP000828390">
    <property type="component" value="Unassembled WGS sequence"/>
</dbReference>
<reference evidence="1" key="1">
    <citation type="journal article" date="2019" name="bioRxiv">
        <title>The Genome of the Zebra Mussel, Dreissena polymorpha: A Resource for Invasive Species Research.</title>
        <authorList>
            <person name="McCartney M.A."/>
            <person name="Auch B."/>
            <person name="Kono T."/>
            <person name="Mallez S."/>
            <person name="Zhang Y."/>
            <person name="Obille A."/>
            <person name="Becker A."/>
            <person name="Abrahante J.E."/>
            <person name="Garbe J."/>
            <person name="Badalamenti J.P."/>
            <person name="Herman A."/>
            <person name="Mangelson H."/>
            <person name="Liachko I."/>
            <person name="Sullivan S."/>
            <person name="Sone E.D."/>
            <person name="Koren S."/>
            <person name="Silverstein K.A.T."/>
            <person name="Beckman K.B."/>
            <person name="Gohl D.M."/>
        </authorList>
    </citation>
    <scope>NUCLEOTIDE SEQUENCE</scope>
    <source>
        <strain evidence="1">Duluth1</strain>
        <tissue evidence="1">Whole animal</tissue>
    </source>
</reference>
<proteinExistence type="predicted"/>
<name>A0A9D4HK08_DREPO</name>
<organism evidence="1 2">
    <name type="scientific">Dreissena polymorpha</name>
    <name type="common">Zebra mussel</name>
    <name type="synonym">Mytilus polymorpha</name>
    <dbReference type="NCBI Taxonomy" id="45954"/>
    <lineage>
        <taxon>Eukaryota</taxon>
        <taxon>Metazoa</taxon>
        <taxon>Spiralia</taxon>
        <taxon>Lophotrochozoa</taxon>
        <taxon>Mollusca</taxon>
        <taxon>Bivalvia</taxon>
        <taxon>Autobranchia</taxon>
        <taxon>Heteroconchia</taxon>
        <taxon>Euheterodonta</taxon>
        <taxon>Imparidentia</taxon>
        <taxon>Neoheterodontei</taxon>
        <taxon>Myida</taxon>
        <taxon>Dreissenoidea</taxon>
        <taxon>Dreissenidae</taxon>
        <taxon>Dreissena</taxon>
    </lineage>
</organism>
<keyword evidence="2" id="KW-1185">Reference proteome</keyword>
<gene>
    <name evidence="1" type="ORF">DPMN_062238</name>
</gene>
<dbReference type="AlphaFoldDB" id="A0A9D4HK08"/>
<protein>
    <submittedName>
        <fullName evidence="1">Uncharacterized protein</fullName>
    </submittedName>
</protein>
<evidence type="ECO:0000313" key="1">
    <source>
        <dbReference type="EMBL" id="KAH3719406.1"/>
    </source>
</evidence>
<dbReference type="EMBL" id="JAIWYP010000013">
    <property type="protein sequence ID" value="KAH3719406.1"/>
    <property type="molecule type" value="Genomic_DNA"/>
</dbReference>
<evidence type="ECO:0000313" key="2">
    <source>
        <dbReference type="Proteomes" id="UP000828390"/>
    </source>
</evidence>